<keyword evidence="2" id="KW-0472">Membrane</keyword>
<feature type="compositionally biased region" description="Low complexity" evidence="1">
    <location>
        <begin position="33"/>
        <end position="68"/>
    </location>
</feature>
<reference evidence="3" key="2">
    <citation type="submission" date="2024-03" db="EMBL/GenBank/DDBJ databases">
        <title>The Genome Sequence of Enterococcus sp. DIV0205d.</title>
        <authorList>
            <consortium name="The Broad Institute Genomics Platform"/>
            <consortium name="The Broad Institute Microbial Omics Core"/>
            <consortium name="The Broad Institute Genomic Center for Infectious Diseases"/>
            <person name="Earl A."/>
            <person name="Manson A."/>
            <person name="Gilmore M."/>
            <person name="Schwartman J."/>
            <person name="Shea T."/>
            <person name="Abouelleil A."/>
            <person name="Cao P."/>
            <person name="Chapman S."/>
            <person name="Cusick C."/>
            <person name="Young S."/>
            <person name="Neafsey D."/>
            <person name="Nusbaum C."/>
            <person name="Birren B."/>
        </authorList>
    </citation>
    <scope>NUCLEOTIDE SEQUENCE</scope>
    <source>
        <strain evidence="3">7F3_DIV0205</strain>
    </source>
</reference>
<protein>
    <submittedName>
        <fullName evidence="3">Uncharacterized protein</fullName>
    </submittedName>
</protein>
<evidence type="ECO:0000256" key="1">
    <source>
        <dbReference type="SAM" id="MobiDB-lite"/>
    </source>
</evidence>
<reference evidence="3" key="1">
    <citation type="submission" date="2017-05" db="EMBL/GenBank/DDBJ databases">
        <authorList>
            <consortium name="The Broad Institute Genomics Platform"/>
            <consortium name="The Broad Institute Genomic Center for Infectious Diseases"/>
            <person name="Earl A."/>
            <person name="Manson A."/>
            <person name="Schwartman J."/>
            <person name="Gilmore M."/>
            <person name="Abouelleil A."/>
            <person name="Cao P."/>
            <person name="Chapman S."/>
            <person name="Cusick C."/>
            <person name="Shea T."/>
            <person name="Young S."/>
            <person name="Neafsey D."/>
            <person name="Nusbaum C."/>
            <person name="Birren B."/>
        </authorList>
    </citation>
    <scope>NUCLEOTIDE SEQUENCE</scope>
    <source>
        <strain evidence="3">7F3_DIV0205</strain>
    </source>
</reference>
<evidence type="ECO:0000313" key="3">
    <source>
        <dbReference type="EMBL" id="WYJ99323.1"/>
    </source>
</evidence>
<name>A0AAQ3W5V0_9ENTE</name>
<accession>A0AAQ3W5V0</accession>
<keyword evidence="2" id="KW-0812">Transmembrane</keyword>
<dbReference type="AlphaFoldDB" id="A0AAQ3W5V0"/>
<keyword evidence="2" id="KW-1133">Transmembrane helix</keyword>
<organism evidence="3 4">
    <name type="scientific">Candidatus Enterococcus palustris</name>
    <dbReference type="NCBI Taxonomy" id="1834189"/>
    <lineage>
        <taxon>Bacteria</taxon>
        <taxon>Bacillati</taxon>
        <taxon>Bacillota</taxon>
        <taxon>Bacilli</taxon>
        <taxon>Lactobacillales</taxon>
        <taxon>Enterococcaceae</taxon>
        <taxon>Enterococcus</taxon>
    </lineage>
</organism>
<sequence length="68" mass="7233">MKQILGILSVIIVLGAVIFVFFGHATPKEKIQSTSENTNETSTPVSSITSEKQTETSTTTTTTTTAVD</sequence>
<keyword evidence="4" id="KW-1185">Reference proteome</keyword>
<gene>
    <name evidence="3" type="ORF">A5821_000400</name>
</gene>
<dbReference type="EMBL" id="CP147244">
    <property type="protein sequence ID" value="WYJ99323.1"/>
    <property type="molecule type" value="Genomic_DNA"/>
</dbReference>
<evidence type="ECO:0000313" key="4">
    <source>
        <dbReference type="Proteomes" id="UP000194948"/>
    </source>
</evidence>
<dbReference type="Proteomes" id="UP000194948">
    <property type="component" value="Chromosome"/>
</dbReference>
<feature type="region of interest" description="Disordered" evidence="1">
    <location>
        <begin position="29"/>
        <end position="68"/>
    </location>
</feature>
<evidence type="ECO:0000256" key="2">
    <source>
        <dbReference type="SAM" id="Phobius"/>
    </source>
</evidence>
<feature type="transmembrane region" description="Helical" evidence="2">
    <location>
        <begin position="6"/>
        <end position="25"/>
    </location>
</feature>
<proteinExistence type="predicted"/>
<dbReference type="RefSeq" id="WP_086312844.1">
    <property type="nucleotide sequence ID" value="NZ_CP147244.1"/>
</dbReference>